<dbReference type="GO" id="GO:0005886">
    <property type="term" value="C:plasma membrane"/>
    <property type="evidence" value="ECO:0007669"/>
    <property type="project" value="TreeGrafter"/>
</dbReference>
<feature type="domain" description="GtrA/DPMS transmembrane" evidence="7">
    <location>
        <begin position="12"/>
        <end position="120"/>
    </location>
</feature>
<keyword evidence="4 6" id="KW-1133">Transmembrane helix</keyword>
<accession>A0A840NGJ6</accession>
<dbReference type="AlphaFoldDB" id="A0A840NGJ6"/>
<feature type="transmembrane region" description="Helical" evidence="6">
    <location>
        <begin position="38"/>
        <end position="57"/>
    </location>
</feature>
<comment type="subcellular location">
    <subcellularLocation>
        <location evidence="1">Membrane</location>
        <topology evidence="1">Multi-pass membrane protein</topology>
    </subcellularLocation>
</comment>
<dbReference type="PANTHER" id="PTHR38459">
    <property type="entry name" value="PROPHAGE BACTOPRENOL-LINKED GLUCOSE TRANSLOCASE HOMOLOG"/>
    <property type="match status" value="1"/>
</dbReference>
<evidence type="ECO:0000256" key="3">
    <source>
        <dbReference type="ARBA" id="ARBA00022692"/>
    </source>
</evidence>
<reference evidence="8 9" key="1">
    <citation type="submission" date="2020-08" db="EMBL/GenBank/DDBJ databases">
        <title>Sequencing the genomes of 1000 actinobacteria strains.</title>
        <authorList>
            <person name="Klenk H.-P."/>
        </authorList>
    </citation>
    <scope>NUCLEOTIDE SEQUENCE [LARGE SCALE GENOMIC DNA]</scope>
    <source>
        <strain evidence="8 9">DSM 45582</strain>
    </source>
</reference>
<keyword evidence="9" id="KW-1185">Reference proteome</keyword>
<evidence type="ECO:0000259" key="7">
    <source>
        <dbReference type="Pfam" id="PF04138"/>
    </source>
</evidence>
<dbReference type="Proteomes" id="UP000580474">
    <property type="component" value="Unassembled WGS sequence"/>
</dbReference>
<evidence type="ECO:0000256" key="5">
    <source>
        <dbReference type="ARBA" id="ARBA00023136"/>
    </source>
</evidence>
<evidence type="ECO:0000256" key="1">
    <source>
        <dbReference type="ARBA" id="ARBA00004141"/>
    </source>
</evidence>
<protein>
    <submittedName>
        <fullName evidence="8">Putative flippase GtrA</fullName>
    </submittedName>
</protein>
<feature type="transmembrane region" description="Helical" evidence="6">
    <location>
        <begin position="78"/>
        <end position="97"/>
    </location>
</feature>
<organism evidence="8 9">
    <name type="scientific">Saccharopolyspora gloriosae</name>
    <dbReference type="NCBI Taxonomy" id="455344"/>
    <lineage>
        <taxon>Bacteria</taxon>
        <taxon>Bacillati</taxon>
        <taxon>Actinomycetota</taxon>
        <taxon>Actinomycetes</taxon>
        <taxon>Pseudonocardiales</taxon>
        <taxon>Pseudonocardiaceae</taxon>
        <taxon>Saccharopolyspora</taxon>
    </lineage>
</organism>
<dbReference type="PANTHER" id="PTHR38459:SF1">
    <property type="entry name" value="PROPHAGE BACTOPRENOL-LINKED GLUCOSE TRANSLOCASE HOMOLOG"/>
    <property type="match status" value="1"/>
</dbReference>
<feature type="transmembrane region" description="Helical" evidence="6">
    <location>
        <begin position="103"/>
        <end position="123"/>
    </location>
</feature>
<evidence type="ECO:0000256" key="4">
    <source>
        <dbReference type="ARBA" id="ARBA00022989"/>
    </source>
</evidence>
<comment type="similarity">
    <text evidence="2">Belongs to the GtrA family.</text>
</comment>
<sequence>MSANTGGRPLLRFAGVGGVNTAVHYGVYSGLSAVTPVLSAHVAATVTAMGCSYLLNCRFTFGVAPSARSLLWYPLSHLGDLVAGTAAMAALTGVAGIDARVATVAAGVVAMPATFLITRAVLIRGARGDGRPR</sequence>
<evidence type="ECO:0000256" key="6">
    <source>
        <dbReference type="SAM" id="Phobius"/>
    </source>
</evidence>
<gene>
    <name evidence="8" type="ORF">BJ969_003792</name>
</gene>
<name>A0A840NGJ6_9PSEU</name>
<evidence type="ECO:0000256" key="2">
    <source>
        <dbReference type="ARBA" id="ARBA00009399"/>
    </source>
</evidence>
<keyword evidence="3 6" id="KW-0812">Transmembrane</keyword>
<dbReference type="GO" id="GO:0000271">
    <property type="term" value="P:polysaccharide biosynthetic process"/>
    <property type="evidence" value="ECO:0007669"/>
    <property type="project" value="InterPro"/>
</dbReference>
<proteinExistence type="inferred from homology"/>
<dbReference type="RefSeq" id="WP_246456972.1">
    <property type="nucleotide sequence ID" value="NZ_JACHIV010000001.1"/>
</dbReference>
<keyword evidence="5 6" id="KW-0472">Membrane</keyword>
<evidence type="ECO:0000313" key="9">
    <source>
        <dbReference type="Proteomes" id="UP000580474"/>
    </source>
</evidence>
<dbReference type="Pfam" id="PF04138">
    <property type="entry name" value="GtrA_DPMS_TM"/>
    <property type="match status" value="1"/>
</dbReference>
<dbReference type="EMBL" id="JACHIV010000001">
    <property type="protein sequence ID" value="MBB5070704.1"/>
    <property type="molecule type" value="Genomic_DNA"/>
</dbReference>
<dbReference type="InterPro" id="IPR007267">
    <property type="entry name" value="GtrA_DPMS_TM"/>
</dbReference>
<dbReference type="InterPro" id="IPR051401">
    <property type="entry name" value="GtrA_CellWall_Glycosyl"/>
</dbReference>
<comment type="caution">
    <text evidence="8">The sequence shown here is derived from an EMBL/GenBank/DDBJ whole genome shotgun (WGS) entry which is preliminary data.</text>
</comment>
<evidence type="ECO:0000313" key="8">
    <source>
        <dbReference type="EMBL" id="MBB5070704.1"/>
    </source>
</evidence>